<dbReference type="InterPro" id="IPR058163">
    <property type="entry name" value="LysR-type_TF_proteobact-type"/>
</dbReference>
<evidence type="ECO:0000259" key="5">
    <source>
        <dbReference type="PROSITE" id="PS50931"/>
    </source>
</evidence>
<dbReference type="Gene3D" id="3.40.190.290">
    <property type="match status" value="1"/>
</dbReference>
<dbReference type="InterPro" id="IPR000847">
    <property type="entry name" value="LysR_HTH_N"/>
</dbReference>
<evidence type="ECO:0000256" key="2">
    <source>
        <dbReference type="ARBA" id="ARBA00023015"/>
    </source>
</evidence>
<dbReference type="GO" id="GO:0043565">
    <property type="term" value="F:sequence-specific DNA binding"/>
    <property type="evidence" value="ECO:0007669"/>
    <property type="project" value="TreeGrafter"/>
</dbReference>
<keyword evidence="3" id="KW-0238">DNA-binding</keyword>
<feature type="domain" description="HTH lysR-type" evidence="5">
    <location>
        <begin position="8"/>
        <end position="65"/>
    </location>
</feature>
<evidence type="ECO:0000256" key="3">
    <source>
        <dbReference type="ARBA" id="ARBA00023125"/>
    </source>
</evidence>
<gene>
    <name evidence="6" type="ORF">HHL10_11605</name>
</gene>
<comment type="similarity">
    <text evidence="1">Belongs to the LysR transcriptional regulatory family.</text>
</comment>
<dbReference type="PROSITE" id="PS50931">
    <property type="entry name" value="HTH_LYSR"/>
    <property type="match status" value="1"/>
</dbReference>
<accession>A0A848F7S0</accession>
<name>A0A848F7S0_9BURK</name>
<dbReference type="Proteomes" id="UP000574067">
    <property type="component" value="Unassembled WGS sequence"/>
</dbReference>
<proteinExistence type="inferred from homology"/>
<dbReference type="InterPro" id="IPR036388">
    <property type="entry name" value="WH-like_DNA-bd_sf"/>
</dbReference>
<dbReference type="InterPro" id="IPR036390">
    <property type="entry name" value="WH_DNA-bd_sf"/>
</dbReference>
<keyword evidence="2" id="KW-0805">Transcription regulation</keyword>
<dbReference type="SUPFAM" id="SSF53850">
    <property type="entry name" value="Periplasmic binding protein-like II"/>
    <property type="match status" value="1"/>
</dbReference>
<dbReference type="Pfam" id="PF03466">
    <property type="entry name" value="LysR_substrate"/>
    <property type="match status" value="1"/>
</dbReference>
<evidence type="ECO:0000313" key="7">
    <source>
        <dbReference type="Proteomes" id="UP000574067"/>
    </source>
</evidence>
<dbReference type="PANTHER" id="PTHR30537">
    <property type="entry name" value="HTH-TYPE TRANSCRIPTIONAL REGULATOR"/>
    <property type="match status" value="1"/>
</dbReference>
<organism evidence="6 7">
    <name type="scientific">Azohydromonas caseinilytica</name>
    <dbReference type="NCBI Taxonomy" id="2728836"/>
    <lineage>
        <taxon>Bacteria</taxon>
        <taxon>Pseudomonadati</taxon>
        <taxon>Pseudomonadota</taxon>
        <taxon>Betaproteobacteria</taxon>
        <taxon>Burkholderiales</taxon>
        <taxon>Sphaerotilaceae</taxon>
        <taxon>Azohydromonas</taxon>
    </lineage>
</organism>
<sequence length="316" mass="34441">MSERLISPVLADLHLLTVLAATRSYTQAARRLGISKASASMRITELERAAGVPLVRRSSRSVALTEAGQQLVEDVADAFLRIEQGFNGVRDAVGQPRGLVRVSAPVALGRQVIAPLLTGFLAQYPDIRLELELNDRLVNLAQEGFDLAIRHTETPPETHVAWVLCETRSWLVATAAYLERHGTPAHPSELAGHRCLAYLRGGSAQRWDFERTLPRKRGERGERVSVPVAGPFKANNSELLREAVLGGLGIGLLPDFSCAAALRAGELIALLPDWKPVGFFGERIYALRPFAAAQVPRAVQCFVDHLRQRLAGGMPA</sequence>
<dbReference type="InterPro" id="IPR005119">
    <property type="entry name" value="LysR_subst-bd"/>
</dbReference>
<keyword evidence="7" id="KW-1185">Reference proteome</keyword>
<keyword evidence="4" id="KW-0804">Transcription</keyword>
<dbReference type="AlphaFoldDB" id="A0A848F7S0"/>
<dbReference type="CDD" id="cd08422">
    <property type="entry name" value="PBP2_CrgA_like"/>
    <property type="match status" value="1"/>
</dbReference>
<dbReference type="Pfam" id="PF00126">
    <property type="entry name" value="HTH_1"/>
    <property type="match status" value="1"/>
</dbReference>
<dbReference type="GO" id="GO:0006351">
    <property type="term" value="P:DNA-templated transcription"/>
    <property type="evidence" value="ECO:0007669"/>
    <property type="project" value="TreeGrafter"/>
</dbReference>
<dbReference type="SUPFAM" id="SSF46785">
    <property type="entry name" value="Winged helix' DNA-binding domain"/>
    <property type="match status" value="1"/>
</dbReference>
<reference evidence="6 7" key="1">
    <citation type="submission" date="2020-04" db="EMBL/GenBank/DDBJ databases">
        <title>Azohydromonas sp. isolated from soil.</title>
        <authorList>
            <person name="Dahal R.H."/>
        </authorList>
    </citation>
    <scope>NUCLEOTIDE SEQUENCE [LARGE SCALE GENOMIC DNA]</scope>
    <source>
        <strain evidence="6 7">G-1-1-14</strain>
    </source>
</reference>
<evidence type="ECO:0000313" key="6">
    <source>
        <dbReference type="EMBL" id="NML15614.1"/>
    </source>
</evidence>
<comment type="caution">
    <text evidence="6">The sequence shown here is derived from an EMBL/GenBank/DDBJ whole genome shotgun (WGS) entry which is preliminary data.</text>
</comment>
<dbReference type="Gene3D" id="1.10.10.10">
    <property type="entry name" value="Winged helix-like DNA-binding domain superfamily/Winged helix DNA-binding domain"/>
    <property type="match status" value="1"/>
</dbReference>
<protein>
    <submittedName>
        <fullName evidence="6">LysR family transcriptional regulator</fullName>
    </submittedName>
</protein>
<dbReference type="EMBL" id="JABBFW010000006">
    <property type="protein sequence ID" value="NML15614.1"/>
    <property type="molecule type" value="Genomic_DNA"/>
</dbReference>
<evidence type="ECO:0000256" key="4">
    <source>
        <dbReference type="ARBA" id="ARBA00023163"/>
    </source>
</evidence>
<dbReference type="GO" id="GO:0003700">
    <property type="term" value="F:DNA-binding transcription factor activity"/>
    <property type="evidence" value="ECO:0007669"/>
    <property type="project" value="InterPro"/>
</dbReference>
<dbReference type="RefSeq" id="WP_169160505.1">
    <property type="nucleotide sequence ID" value="NZ_JABBFW010000006.1"/>
</dbReference>
<dbReference type="PANTHER" id="PTHR30537:SF5">
    <property type="entry name" value="HTH-TYPE TRANSCRIPTIONAL ACTIVATOR TTDR-RELATED"/>
    <property type="match status" value="1"/>
</dbReference>
<evidence type="ECO:0000256" key="1">
    <source>
        <dbReference type="ARBA" id="ARBA00009437"/>
    </source>
</evidence>